<evidence type="ECO:0000313" key="3">
    <source>
        <dbReference type="Proteomes" id="UP000515764"/>
    </source>
</evidence>
<keyword evidence="2" id="KW-0614">Plasmid</keyword>
<gene>
    <name evidence="2" type="ORF">F0345_28820</name>
</gene>
<accession>A0ABX6RWM8</accession>
<sequence>MLDPLITSARAALHEAARALLHHGPHHPAARARLTEAARAAGHVWDAGHPVTAIHELVKEPPMNATAPSLPLTPAAYRAAHAGLPHDESYWDGLTNVIAASQPAPARASATGSYVHGWVHDLGTTVTAVLRPRAELQDDDHAEVAPASPKLLAPR</sequence>
<feature type="region of interest" description="Disordered" evidence="1">
    <location>
        <begin position="135"/>
        <end position="155"/>
    </location>
</feature>
<dbReference type="RefSeq" id="WP_185393851.1">
    <property type="nucleotide sequence ID" value="NZ_CP045705.1"/>
</dbReference>
<name>A0ABX6RWM8_9ACTN</name>
<proteinExistence type="predicted"/>
<keyword evidence="3" id="KW-1185">Reference proteome</keyword>
<organism evidence="2 3">
    <name type="scientific">Streptomyces rutgersensis</name>
    <dbReference type="NCBI Taxonomy" id="53451"/>
    <lineage>
        <taxon>Bacteria</taxon>
        <taxon>Bacillati</taxon>
        <taxon>Actinomycetota</taxon>
        <taxon>Actinomycetes</taxon>
        <taxon>Kitasatosporales</taxon>
        <taxon>Streptomycetaceae</taxon>
        <taxon>Streptomyces</taxon>
        <taxon>Streptomyces diastaticus group</taxon>
    </lineage>
</organism>
<dbReference type="Proteomes" id="UP000515764">
    <property type="component" value="Plasmid unnamed1"/>
</dbReference>
<geneLocation type="plasmid" evidence="2 3">
    <name>unnamed1</name>
</geneLocation>
<dbReference type="EMBL" id="CP045705">
    <property type="protein sequence ID" value="QNE85090.1"/>
    <property type="molecule type" value="Genomic_DNA"/>
</dbReference>
<evidence type="ECO:0000313" key="2">
    <source>
        <dbReference type="EMBL" id="QNE85090.1"/>
    </source>
</evidence>
<reference evidence="3" key="1">
    <citation type="submission" date="2019-10" db="EMBL/GenBank/DDBJ databases">
        <title>Antimicrobial potential of Antarctic Bacteria.</title>
        <authorList>
            <person name="Benaud N."/>
            <person name="Edwards R.J."/>
            <person name="Ferrari B.C."/>
        </authorList>
    </citation>
    <scope>NUCLEOTIDE SEQUENCE [LARGE SCALE GENOMIC DNA]</scope>
    <source>
        <strain evidence="3">NBH77</strain>
        <plasmid evidence="3">unnamed1</plasmid>
    </source>
</reference>
<protein>
    <submittedName>
        <fullName evidence="2">Uncharacterized protein</fullName>
    </submittedName>
</protein>
<evidence type="ECO:0000256" key="1">
    <source>
        <dbReference type="SAM" id="MobiDB-lite"/>
    </source>
</evidence>